<organism evidence="12 13">
    <name type="scientific">Neolentinus lepideus HHB14362 ss-1</name>
    <dbReference type="NCBI Taxonomy" id="1314782"/>
    <lineage>
        <taxon>Eukaryota</taxon>
        <taxon>Fungi</taxon>
        <taxon>Dikarya</taxon>
        <taxon>Basidiomycota</taxon>
        <taxon>Agaricomycotina</taxon>
        <taxon>Agaricomycetes</taxon>
        <taxon>Gloeophyllales</taxon>
        <taxon>Gloeophyllaceae</taxon>
        <taxon>Neolentinus</taxon>
    </lineage>
</organism>
<feature type="domain" description="Acylamino-acid-releasing enzyme N-terminal" evidence="11">
    <location>
        <begin position="159"/>
        <end position="427"/>
    </location>
</feature>
<dbReference type="GO" id="GO:0006508">
    <property type="term" value="P:proteolysis"/>
    <property type="evidence" value="ECO:0007669"/>
    <property type="project" value="UniProtKB-KW"/>
</dbReference>
<proteinExistence type="inferred from homology"/>
<dbReference type="STRING" id="1314782.A0A165NMX4"/>
<feature type="domain" description="Peptidase S9 prolyl oligopeptidase catalytic" evidence="10">
    <location>
        <begin position="491"/>
        <end position="693"/>
    </location>
</feature>
<comment type="subcellular location">
    <subcellularLocation>
        <location evidence="2">Cytoplasm</location>
    </subcellularLocation>
</comment>
<dbReference type="Pfam" id="PF00326">
    <property type="entry name" value="Peptidase_S9"/>
    <property type="match status" value="1"/>
</dbReference>
<dbReference type="SUPFAM" id="SSF82171">
    <property type="entry name" value="DPP6 N-terminal domain-like"/>
    <property type="match status" value="1"/>
</dbReference>
<keyword evidence="13" id="KW-1185">Reference proteome</keyword>
<gene>
    <name evidence="12" type="ORF">NEOLEDRAFT_1165273</name>
</gene>
<dbReference type="EC" id="3.4.21.-" evidence="9"/>
<dbReference type="InterPro" id="IPR002470">
    <property type="entry name" value="Peptidase_S9A"/>
</dbReference>
<evidence type="ECO:0000256" key="1">
    <source>
        <dbReference type="ARBA" id="ARBA00000721"/>
    </source>
</evidence>
<evidence type="ECO:0000259" key="10">
    <source>
        <dbReference type="Pfam" id="PF00326"/>
    </source>
</evidence>
<evidence type="ECO:0000256" key="3">
    <source>
        <dbReference type="ARBA" id="ARBA00005228"/>
    </source>
</evidence>
<evidence type="ECO:0000259" key="11">
    <source>
        <dbReference type="Pfam" id="PF19283"/>
    </source>
</evidence>
<dbReference type="PRINTS" id="PR00862">
    <property type="entry name" value="PROLIGOPTASE"/>
</dbReference>
<dbReference type="InterPro" id="IPR001375">
    <property type="entry name" value="Peptidase_S9_cat"/>
</dbReference>
<protein>
    <recommendedName>
        <fullName evidence="9">Prolyl endopeptidase</fullName>
        <ecNumber evidence="9">3.4.21.-</ecNumber>
    </recommendedName>
</protein>
<reference evidence="12 13" key="1">
    <citation type="journal article" date="2016" name="Mol. Biol. Evol.">
        <title>Comparative Genomics of Early-Diverging Mushroom-Forming Fungi Provides Insights into the Origins of Lignocellulose Decay Capabilities.</title>
        <authorList>
            <person name="Nagy L.G."/>
            <person name="Riley R."/>
            <person name="Tritt A."/>
            <person name="Adam C."/>
            <person name="Daum C."/>
            <person name="Floudas D."/>
            <person name="Sun H."/>
            <person name="Yadav J.S."/>
            <person name="Pangilinan J."/>
            <person name="Larsson K.H."/>
            <person name="Matsuura K."/>
            <person name="Barry K."/>
            <person name="Labutti K."/>
            <person name="Kuo R."/>
            <person name="Ohm R.A."/>
            <person name="Bhattacharya S.S."/>
            <person name="Shirouzu T."/>
            <person name="Yoshinaga Y."/>
            <person name="Martin F.M."/>
            <person name="Grigoriev I.V."/>
            <person name="Hibbett D.S."/>
        </authorList>
    </citation>
    <scope>NUCLEOTIDE SEQUENCE [LARGE SCALE GENOMIC DNA]</scope>
    <source>
        <strain evidence="12 13">HHB14362 ss-1</strain>
    </source>
</reference>
<dbReference type="GO" id="GO:0008242">
    <property type="term" value="F:omega peptidase activity"/>
    <property type="evidence" value="ECO:0007669"/>
    <property type="project" value="UniProtKB-EC"/>
</dbReference>
<evidence type="ECO:0000313" key="12">
    <source>
        <dbReference type="EMBL" id="KZT19864.1"/>
    </source>
</evidence>
<dbReference type="GO" id="GO:0005737">
    <property type="term" value="C:cytoplasm"/>
    <property type="evidence" value="ECO:0007669"/>
    <property type="project" value="UniProtKB-SubCell"/>
</dbReference>
<keyword evidence="9" id="KW-0645">Protease</keyword>
<comment type="catalytic activity">
    <reaction evidence="1">
        <text>Cleavage of an N-acetyl or N-formyl amino acid from the N-terminus of a polypeptide.</text>
        <dbReference type="EC" id="3.4.19.1"/>
    </reaction>
</comment>
<dbReference type="AlphaFoldDB" id="A0A165NMX4"/>
<dbReference type="OrthoDB" id="43744at2759"/>
<evidence type="ECO:0000256" key="8">
    <source>
        <dbReference type="ARBA" id="ARBA00022801"/>
    </source>
</evidence>
<dbReference type="Pfam" id="PF19283">
    <property type="entry name" value="APEH_N"/>
    <property type="match status" value="2"/>
</dbReference>
<comment type="subunit">
    <text evidence="5">Monomer.</text>
</comment>
<evidence type="ECO:0000256" key="6">
    <source>
        <dbReference type="ARBA" id="ARBA00011881"/>
    </source>
</evidence>
<dbReference type="PANTHER" id="PTHR42776">
    <property type="entry name" value="SERINE PEPTIDASE S9 FAMILY MEMBER"/>
    <property type="match status" value="1"/>
</dbReference>
<dbReference type="SUPFAM" id="SSF53474">
    <property type="entry name" value="alpha/beta-Hydrolases"/>
    <property type="match status" value="1"/>
</dbReference>
<dbReference type="InterPro" id="IPR029058">
    <property type="entry name" value="AB_hydrolase_fold"/>
</dbReference>
<evidence type="ECO:0000256" key="2">
    <source>
        <dbReference type="ARBA" id="ARBA00004496"/>
    </source>
</evidence>
<evidence type="ECO:0000256" key="7">
    <source>
        <dbReference type="ARBA" id="ARBA00022490"/>
    </source>
</evidence>
<dbReference type="GO" id="GO:0004252">
    <property type="term" value="F:serine-type endopeptidase activity"/>
    <property type="evidence" value="ECO:0007669"/>
    <property type="project" value="UniProtKB-UniRule"/>
</dbReference>
<comment type="subunit">
    <text evidence="6">Homotetramer.</text>
</comment>
<dbReference type="EMBL" id="KV425631">
    <property type="protein sequence ID" value="KZT19864.1"/>
    <property type="molecule type" value="Genomic_DNA"/>
</dbReference>
<dbReference type="InterPro" id="IPR045550">
    <property type="entry name" value="AARE_N"/>
</dbReference>
<sequence>MPSLYQELAELPGYTSAEFVAANAIQVTLSVGDHTRNVKRTLVKTIFVEPNSDAVISSPSQELSDVVASVISPSGTRRARLRELPDATASGGKKRFVEIWHGDKLEAVGDVTTSHGAFYADETISTLVFNPSETALLYTAEGNAITSPAGEKFKYVPTLGESWVPKKNPTLYLFLWSDKKNTLVKLDVKHSSSVPVLFAKAAFLDDNRVYATGYEHSPDGRLLGIIWCQNRPAGIWRIDIPLVKVLSDPPEITSQCPSIRLTEAGRSYRSVRVLTEPYSSTLFWLSNPLGGPHASTASLHSLNLETKKETLLIDSVWDPQPTSFPGLYLDNLPTQPFLKLGYNVKRPHLVTSSSWRNRSTVLLISAETGAVVDLTPDPNGALYSWSVLGTDGQSRVLCSRSSPVSPAELVLGHIDDAGRVKQWQVLDKPVLTPEVERSLSSLESFIVSVPDRFPVETIVIKQRNPSKVLPTITFPHGGPHSATSTGFHAAQAAYALAGYTLSLPNYTGSTGFGQKYVEKLLGQAGTLDVNDCIASVWHLVKLGISKEGPGLQFVTGGSHGGFLTAHLIGQFPDTFTAASARNPVISPDPSSTDIPDWYFTEFGETFKPSSQLIPPSIAAFPISHVDKVRAHVLLLIGEQDQRVTPIQGKNYYHALKARGKDVEILSFPDERHPLDGVEAAKVSFEETLALFDKYRADGPAPPAVAPAIVSGHGELELVEI</sequence>
<keyword evidence="7" id="KW-0963">Cytoplasm</keyword>
<evidence type="ECO:0000256" key="4">
    <source>
        <dbReference type="ARBA" id="ARBA00010040"/>
    </source>
</evidence>
<name>A0A165NMX4_9AGAM</name>
<evidence type="ECO:0000256" key="9">
    <source>
        <dbReference type="RuleBase" id="RU368024"/>
    </source>
</evidence>
<dbReference type="PANTHER" id="PTHR42776:SF4">
    <property type="entry name" value="ACYLAMINO-ACID-RELEASING ENZYME"/>
    <property type="match status" value="1"/>
</dbReference>
<dbReference type="Proteomes" id="UP000076761">
    <property type="component" value="Unassembled WGS sequence"/>
</dbReference>
<feature type="domain" description="Acylamino-acid-releasing enzyme N-terminal" evidence="11">
    <location>
        <begin position="23"/>
        <end position="149"/>
    </location>
</feature>
<dbReference type="Gene3D" id="3.40.50.1820">
    <property type="entry name" value="alpha/beta hydrolase"/>
    <property type="match status" value="1"/>
</dbReference>
<evidence type="ECO:0000256" key="5">
    <source>
        <dbReference type="ARBA" id="ARBA00011245"/>
    </source>
</evidence>
<evidence type="ECO:0000313" key="13">
    <source>
        <dbReference type="Proteomes" id="UP000076761"/>
    </source>
</evidence>
<dbReference type="InParanoid" id="A0A165NMX4"/>
<comment type="similarity">
    <text evidence="4">Belongs to the peptidase S9C family.</text>
</comment>
<comment type="similarity">
    <text evidence="3 9">Belongs to the peptidase S9A family.</text>
</comment>
<accession>A0A165NMX4</accession>
<keyword evidence="8 9" id="KW-0378">Hydrolase</keyword>
<keyword evidence="9" id="KW-0720">Serine protease</keyword>